<keyword evidence="3" id="KW-0539">Nucleus</keyword>
<evidence type="ECO:0000259" key="5">
    <source>
        <dbReference type="PROSITE" id="PS50172"/>
    </source>
</evidence>
<dbReference type="SUPFAM" id="SSF63748">
    <property type="entry name" value="Tudor/PWWP/MBT"/>
    <property type="match status" value="1"/>
</dbReference>
<feature type="region of interest" description="Disordered" evidence="4">
    <location>
        <begin position="199"/>
        <end position="442"/>
    </location>
</feature>
<dbReference type="InterPro" id="IPR036420">
    <property type="entry name" value="BRCT_dom_sf"/>
</dbReference>
<feature type="compositionally biased region" description="Polar residues" evidence="4">
    <location>
        <begin position="228"/>
        <end position="246"/>
    </location>
</feature>
<sequence>MVKSKHYNTSRATGGSGQQERTPLSTRKRPARLIHKKTGLKKQKTDNQSQSTDVTVTTVGSLASLPSSISQSSPARDILSPSSSSSRQSVTDEIKGRLSGKRLSIEQSLPDTLPLPQSDEDHYQRVTIVIEKVERVFREITTTKKVVGPDGAVIESSQDVKRLDPVIVEESTHKKVQYIYIPSPSRSVTSMTSGDLADISSSISKSSGSLGSKVSLTSSSLDHSDGGQSVSKHLQTQSSVETSQQAAKPVRRQHSMDSQKKGSSGQSDSDKMEAPKAVPRNVRTQSGSNLAAKPPLQPPTGHTPKTRLSVQTSGTSGLGTAAPESPTVTRPKSATPGHSDHDVSGVVTPLGSTINGSGNYLHSRTVSMESPRMSSSLFSSSDSAGQQRNEQVPASKTTEIVTESSSSDHLHPEQKRASSPQQDQAVSSSNTPPDVAMVTSSGAPGSRVLAKWKDGFYYPGVLRTSPDRLSKCSVRFDDGDSMHVKISDILLIGRLPAGQSVMVLTEDGDFEFGLVLQQTVDRYVVETDEGKNASYSFSQVILSSDQAACIISDHGPEVQLQGCTTSHSSTGNMNQEDLPRSCLLINSRKLLPGREQRMREGGRGRSRKRKLEPQATSTPTPKGKAEPGASKRQRVQDPSSSPVRGIQDSPAGARKSPRKPRVELFTSDLGPLPTRKLFRGLNFLLTNVEKTQGQRQEERQLLKNPLDTSTDDSSNDDENGPLFNKDHLKAQIEAGGGAVNSDKKIILLSSAYQRTIKYLKCLATGISCVSYMWVVDSCTQGALLDQVSYVLPAGISLEKKKIIERKKKDIFLNMKAVVCSKKPKFTESWTNILQLAKCQVVNKLQNGVNFLLTDQSCSATMERQARNHSVALVSTEWLFTVDCIGSLKNVFYCFYIDQNGSLKNKILNHMFV</sequence>
<feature type="compositionally biased region" description="Basic and acidic residues" evidence="4">
    <location>
        <begin position="592"/>
        <end position="603"/>
    </location>
</feature>
<dbReference type="InterPro" id="IPR047249">
    <property type="entry name" value="BRCT_p53bp1-like_rpt1"/>
</dbReference>
<dbReference type="PANTHER" id="PTHR15321:SF3">
    <property type="entry name" value="TP53-BINDING PROTEIN 1"/>
    <property type="match status" value="1"/>
</dbReference>
<dbReference type="InterPro" id="IPR001357">
    <property type="entry name" value="BRCT_dom"/>
</dbReference>
<feature type="region of interest" description="Disordered" evidence="4">
    <location>
        <begin position="1"/>
        <end position="99"/>
    </location>
</feature>
<dbReference type="CDD" id="cd17745">
    <property type="entry name" value="BRCT_p53bp1_rpt1"/>
    <property type="match status" value="1"/>
</dbReference>
<gene>
    <name evidence="6" type="ORF">MAR_024734</name>
</gene>
<dbReference type="CDD" id="cd17724">
    <property type="entry name" value="BRCT_p53bp1_rpt2"/>
    <property type="match status" value="1"/>
</dbReference>
<evidence type="ECO:0000313" key="7">
    <source>
        <dbReference type="Proteomes" id="UP001164746"/>
    </source>
</evidence>
<dbReference type="EMBL" id="CP111014">
    <property type="protein sequence ID" value="WAR00362.1"/>
    <property type="molecule type" value="Genomic_DNA"/>
</dbReference>
<dbReference type="PROSITE" id="PS50172">
    <property type="entry name" value="BRCT"/>
    <property type="match status" value="1"/>
</dbReference>
<feature type="compositionally biased region" description="Basic and acidic residues" evidence="4">
    <location>
        <begin position="406"/>
        <end position="416"/>
    </location>
</feature>
<dbReference type="Proteomes" id="UP001164746">
    <property type="component" value="Chromosome 3"/>
</dbReference>
<organism evidence="6 7">
    <name type="scientific">Mya arenaria</name>
    <name type="common">Soft-shell clam</name>
    <dbReference type="NCBI Taxonomy" id="6604"/>
    <lineage>
        <taxon>Eukaryota</taxon>
        <taxon>Metazoa</taxon>
        <taxon>Spiralia</taxon>
        <taxon>Lophotrochozoa</taxon>
        <taxon>Mollusca</taxon>
        <taxon>Bivalvia</taxon>
        <taxon>Autobranchia</taxon>
        <taxon>Heteroconchia</taxon>
        <taxon>Euheterodonta</taxon>
        <taxon>Imparidentia</taxon>
        <taxon>Neoheterodontei</taxon>
        <taxon>Myida</taxon>
        <taxon>Myoidea</taxon>
        <taxon>Myidae</taxon>
        <taxon>Mya</taxon>
    </lineage>
</organism>
<dbReference type="InterPro" id="IPR015125">
    <property type="entry name" value="53-BP1_Tudor"/>
</dbReference>
<evidence type="ECO:0000256" key="4">
    <source>
        <dbReference type="SAM" id="MobiDB-lite"/>
    </source>
</evidence>
<name>A0ABY7DU35_MYAAR</name>
<feature type="compositionally biased region" description="Low complexity" evidence="4">
    <location>
        <begin position="54"/>
        <end position="89"/>
    </location>
</feature>
<evidence type="ECO:0000256" key="2">
    <source>
        <dbReference type="ARBA" id="ARBA00022763"/>
    </source>
</evidence>
<reference evidence="6" key="1">
    <citation type="submission" date="2022-11" db="EMBL/GenBank/DDBJ databases">
        <title>Centuries of genome instability and evolution in soft-shell clam transmissible cancer (bioRxiv).</title>
        <authorList>
            <person name="Hart S.F.M."/>
            <person name="Yonemitsu M.A."/>
            <person name="Giersch R.M."/>
            <person name="Beal B.F."/>
            <person name="Arriagada G."/>
            <person name="Davis B.W."/>
            <person name="Ostrander E.A."/>
            <person name="Goff S.P."/>
            <person name="Metzger M.J."/>
        </authorList>
    </citation>
    <scope>NUCLEOTIDE SEQUENCE</scope>
    <source>
        <strain evidence="6">MELC-2E11</strain>
        <tissue evidence="6">Siphon/mantle</tissue>
    </source>
</reference>
<feature type="region of interest" description="Disordered" evidence="4">
    <location>
        <begin position="589"/>
        <end position="669"/>
    </location>
</feature>
<protein>
    <submittedName>
        <fullName evidence="6">TP53B-like protein</fullName>
    </submittedName>
</protein>
<dbReference type="CDD" id="cd20383">
    <property type="entry name" value="Tudor_53BP1"/>
    <property type="match status" value="1"/>
</dbReference>
<feature type="compositionally biased region" description="Acidic residues" evidence="4">
    <location>
        <begin position="709"/>
        <end position="719"/>
    </location>
</feature>
<dbReference type="Gene3D" id="2.30.30.140">
    <property type="match status" value="1"/>
</dbReference>
<comment type="subcellular location">
    <subcellularLocation>
        <location evidence="1">Nucleus</location>
    </subcellularLocation>
</comment>
<feature type="compositionally biased region" description="Basic residues" evidence="4">
    <location>
        <begin position="26"/>
        <end position="42"/>
    </location>
</feature>
<feature type="compositionally biased region" description="Polar residues" evidence="4">
    <location>
        <begin position="384"/>
        <end position="405"/>
    </location>
</feature>
<feature type="compositionally biased region" description="Polar residues" evidence="4">
    <location>
        <begin position="350"/>
        <end position="366"/>
    </location>
</feature>
<feature type="compositionally biased region" description="Polar residues" evidence="4">
    <location>
        <begin position="306"/>
        <end position="315"/>
    </location>
</feature>
<feature type="region of interest" description="Disordered" evidence="4">
    <location>
        <begin position="692"/>
        <end position="723"/>
    </location>
</feature>
<keyword evidence="2" id="KW-0227">DNA damage</keyword>
<dbReference type="InterPro" id="IPR047252">
    <property type="entry name" value="TP53BP1-like"/>
</dbReference>
<feature type="compositionally biased region" description="Low complexity" evidence="4">
    <location>
        <begin position="367"/>
        <end position="383"/>
    </location>
</feature>
<accession>A0ABY7DU35</accession>
<dbReference type="PANTHER" id="PTHR15321">
    <property type="entry name" value="TUMOR SUPPRESSOR P53-BINDING PROTEIN 1"/>
    <property type="match status" value="1"/>
</dbReference>
<proteinExistence type="predicted"/>
<dbReference type="Pfam" id="PF18428">
    <property type="entry name" value="BRCT_3"/>
    <property type="match status" value="1"/>
</dbReference>
<dbReference type="SUPFAM" id="SSF52113">
    <property type="entry name" value="BRCT domain"/>
    <property type="match status" value="2"/>
</dbReference>
<feature type="compositionally biased region" description="Low complexity" evidence="4">
    <location>
        <begin position="199"/>
        <end position="221"/>
    </location>
</feature>
<evidence type="ECO:0000256" key="3">
    <source>
        <dbReference type="ARBA" id="ARBA00023242"/>
    </source>
</evidence>
<feature type="domain" description="BRCT" evidence="5">
    <location>
        <begin position="673"/>
        <end position="791"/>
    </location>
</feature>
<evidence type="ECO:0000256" key="1">
    <source>
        <dbReference type="ARBA" id="ARBA00004123"/>
    </source>
</evidence>
<dbReference type="InterPro" id="IPR014722">
    <property type="entry name" value="Rib_uL2_dom2"/>
</dbReference>
<dbReference type="Pfam" id="PF09038">
    <property type="entry name" value="53-BP1_Tudor"/>
    <property type="match status" value="1"/>
</dbReference>
<keyword evidence="7" id="KW-1185">Reference proteome</keyword>
<feature type="compositionally biased region" description="Polar residues" evidence="4">
    <location>
        <begin position="417"/>
        <end position="442"/>
    </location>
</feature>
<evidence type="ECO:0000313" key="6">
    <source>
        <dbReference type="EMBL" id="WAR00362.1"/>
    </source>
</evidence>
<dbReference type="InterPro" id="IPR047250">
    <property type="entry name" value="BRCT_p53bp1-like_rpt2"/>
</dbReference>
<feature type="compositionally biased region" description="Polar residues" evidence="4">
    <location>
        <begin position="9"/>
        <end position="25"/>
    </location>
</feature>
<dbReference type="Gene3D" id="2.30.30.30">
    <property type="match status" value="1"/>
</dbReference>
<dbReference type="Gene3D" id="3.40.50.10190">
    <property type="entry name" value="BRCT domain"/>
    <property type="match status" value="2"/>
</dbReference>